<gene>
    <name evidence="7" type="ORF">GPECTOR_2g1530</name>
</gene>
<sequence length="360" mass="39716">MRFRRGIVTVLFFVLVGLLAVTFLLLEWSTAPEHCKLAGIAPPRPPPTLPRYHGPSVEFPDRFTLVLNSYKRPQLLQRAVAHYSQCKSIDALRVIWCEDGLPPTRAQAPGYYSDSKEVRYDIVSNASLNNRFWPLEGLRTEAVLSLDDDIIAPCEVLDELFEVWRRDPWNMAGFYPRLNVMDRECRHRYLQGFGTLTWHGSYSLVLTKAAMLHRDYLEYYSNHMAGGIREHVDAVHNCEDLAMSLLVASVQRRPPAFLHSGRVVDLGKGLLKVKGISSGKKHGDVRSECLNVFATFYGGSLPLVATNLTSAYSSGAIRSAAAATGGNGTAAGGGGGGRSAFWLRLSPFTDALHSAVAGHI</sequence>
<dbReference type="GO" id="GO:0016757">
    <property type="term" value="F:glycosyltransferase activity"/>
    <property type="evidence" value="ECO:0007669"/>
    <property type="project" value="InterPro"/>
</dbReference>
<dbReference type="PANTHER" id="PTHR48261">
    <property type="entry name" value="ACETYLGLUCOSAMINYLTRANSFERASE"/>
    <property type="match status" value="1"/>
</dbReference>
<evidence type="ECO:0000259" key="6">
    <source>
        <dbReference type="Pfam" id="PF09258"/>
    </source>
</evidence>
<dbReference type="EMBL" id="LSYV01000003">
    <property type="protein sequence ID" value="KXZ55978.1"/>
    <property type="molecule type" value="Genomic_DNA"/>
</dbReference>
<evidence type="ECO:0000256" key="3">
    <source>
        <dbReference type="ARBA" id="ARBA00022679"/>
    </source>
</evidence>
<keyword evidence="3" id="KW-0808">Transferase</keyword>
<comment type="caution">
    <text evidence="7">The sequence shown here is derived from an EMBL/GenBank/DDBJ whole genome shotgun (WGS) entry which is preliminary data.</text>
</comment>
<comment type="subcellular location">
    <subcellularLocation>
        <location evidence="1">Membrane</location>
    </subcellularLocation>
</comment>
<accession>A0A150H2C6</accession>
<evidence type="ECO:0000256" key="5">
    <source>
        <dbReference type="ARBA" id="ARBA00023157"/>
    </source>
</evidence>
<dbReference type="GO" id="GO:0016020">
    <property type="term" value="C:membrane"/>
    <property type="evidence" value="ECO:0007669"/>
    <property type="project" value="UniProtKB-SubCell"/>
</dbReference>
<dbReference type="InterPro" id="IPR015338">
    <property type="entry name" value="GT64_dom"/>
</dbReference>
<proteinExistence type="inferred from homology"/>
<dbReference type="InterPro" id="IPR004263">
    <property type="entry name" value="Exostosin"/>
</dbReference>
<dbReference type="SUPFAM" id="SSF53448">
    <property type="entry name" value="Nucleotide-diphospho-sugar transferases"/>
    <property type="match status" value="1"/>
</dbReference>
<feature type="domain" description="Glycosyl transferase 64" evidence="6">
    <location>
        <begin position="63"/>
        <end position="308"/>
    </location>
</feature>
<dbReference type="Pfam" id="PF09258">
    <property type="entry name" value="Glyco_transf_64"/>
    <property type="match status" value="1"/>
</dbReference>
<keyword evidence="4" id="KW-0472">Membrane</keyword>
<dbReference type="Proteomes" id="UP000075714">
    <property type="component" value="Unassembled WGS sequence"/>
</dbReference>
<dbReference type="STRING" id="33097.A0A150H2C6"/>
<name>A0A150H2C6_GONPE</name>
<dbReference type="OrthoDB" id="5954868at2759"/>
<dbReference type="AlphaFoldDB" id="A0A150H2C6"/>
<keyword evidence="5" id="KW-1015">Disulfide bond</keyword>
<evidence type="ECO:0000313" key="7">
    <source>
        <dbReference type="EMBL" id="KXZ55978.1"/>
    </source>
</evidence>
<organism evidence="7 8">
    <name type="scientific">Gonium pectorale</name>
    <name type="common">Green alga</name>
    <dbReference type="NCBI Taxonomy" id="33097"/>
    <lineage>
        <taxon>Eukaryota</taxon>
        <taxon>Viridiplantae</taxon>
        <taxon>Chlorophyta</taxon>
        <taxon>core chlorophytes</taxon>
        <taxon>Chlorophyceae</taxon>
        <taxon>CS clade</taxon>
        <taxon>Chlamydomonadales</taxon>
        <taxon>Volvocaceae</taxon>
        <taxon>Gonium</taxon>
    </lineage>
</organism>
<dbReference type="Gene3D" id="3.90.550.10">
    <property type="entry name" value="Spore Coat Polysaccharide Biosynthesis Protein SpsA, Chain A"/>
    <property type="match status" value="1"/>
</dbReference>
<protein>
    <recommendedName>
        <fullName evidence="6">Glycosyl transferase 64 domain-containing protein</fullName>
    </recommendedName>
</protein>
<dbReference type="PANTHER" id="PTHR48261:SF2">
    <property type="entry name" value="ACETYLGLUCOSAMINYLTRANSFERASE"/>
    <property type="match status" value="1"/>
</dbReference>
<evidence type="ECO:0000256" key="1">
    <source>
        <dbReference type="ARBA" id="ARBA00004370"/>
    </source>
</evidence>
<dbReference type="InterPro" id="IPR029044">
    <property type="entry name" value="Nucleotide-diphossugar_trans"/>
</dbReference>
<keyword evidence="8" id="KW-1185">Reference proteome</keyword>
<evidence type="ECO:0000256" key="2">
    <source>
        <dbReference type="ARBA" id="ARBA00008700"/>
    </source>
</evidence>
<reference evidence="8" key="1">
    <citation type="journal article" date="2016" name="Nat. Commun.">
        <title>The Gonium pectorale genome demonstrates co-option of cell cycle regulation during the evolution of multicellularity.</title>
        <authorList>
            <person name="Hanschen E.R."/>
            <person name="Marriage T.N."/>
            <person name="Ferris P.J."/>
            <person name="Hamaji T."/>
            <person name="Toyoda A."/>
            <person name="Fujiyama A."/>
            <person name="Neme R."/>
            <person name="Noguchi H."/>
            <person name="Minakuchi Y."/>
            <person name="Suzuki M."/>
            <person name="Kawai-Toyooka H."/>
            <person name="Smith D.R."/>
            <person name="Sparks H."/>
            <person name="Anderson J."/>
            <person name="Bakaric R."/>
            <person name="Luria V."/>
            <person name="Karger A."/>
            <person name="Kirschner M.W."/>
            <person name="Durand P.M."/>
            <person name="Michod R.E."/>
            <person name="Nozaki H."/>
            <person name="Olson B.J."/>
        </authorList>
    </citation>
    <scope>NUCLEOTIDE SEQUENCE [LARGE SCALE GENOMIC DNA]</scope>
    <source>
        <strain evidence="8">NIES-2863</strain>
    </source>
</reference>
<comment type="similarity">
    <text evidence="2">Belongs to the glycosyltransferase 64 family.</text>
</comment>
<evidence type="ECO:0000256" key="4">
    <source>
        <dbReference type="ARBA" id="ARBA00023136"/>
    </source>
</evidence>
<evidence type="ECO:0000313" key="8">
    <source>
        <dbReference type="Proteomes" id="UP000075714"/>
    </source>
</evidence>